<dbReference type="SUPFAM" id="SSF53098">
    <property type="entry name" value="Ribonuclease H-like"/>
    <property type="match status" value="1"/>
</dbReference>
<keyword evidence="3" id="KW-0645">Protease</keyword>
<keyword evidence="13" id="KW-0239">DNA-directed DNA polymerase</keyword>
<evidence type="ECO:0000256" key="9">
    <source>
        <dbReference type="ARBA" id="ARBA00022840"/>
    </source>
</evidence>
<keyword evidence="13" id="KW-0548">Nucleotidyltransferase</keyword>
<keyword evidence="4" id="KW-0540">Nuclease</keyword>
<keyword evidence="11" id="KW-0229">DNA integration</keyword>
<evidence type="ECO:0000256" key="13">
    <source>
        <dbReference type="ARBA" id="ARBA00022932"/>
    </source>
</evidence>
<dbReference type="InterPro" id="IPR012337">
    <property type="entry name" value="RNaseH-like_sf"/>
</dbReference>
<evidence type="ECO:0000256" key="3">
    <source>
        <dbReference type="ARBA" id="ARBA00022670"/>
    </source>
</evidence>
<protein>
    <submittedName>
        <fullName evidence="20">Retrovirus-related Pol polyprotein from transposon TNT 1-94</fullName>
    </submittedName>
</protein>
<dbReference type="GO" id="GO:0004519">
    <property type="term" value="F:endonuclease activity"/>
    <property type="evidence" value="ECO:0007669"/>
    <property type="project" value="UniProtKB-KW"/>
</dbReference>
<comment type="function">
    <text evidence="1">The aspartyl protease (PR) mediates the proteolytic cleavages of the Gag and Gag-Pol polyproteins after assembly of the VLP.</text>
</comment>
<feature type="region of interest" description="Disordered" evidence="17">
    <location>
        <begin position="785"/>
        <end position="809"/>
    </location>
</feature>
<evidence type="ECO:0000256" key="5">
    <source>
        <dbReference type="ARBA" id="ARBA00022723"/>
    </source>
</evidence>
<keyword evidence="6" id="KW-0547">Nucleotide-binding</keyword>
<proteinExistence type="predicted"/>
<keyword evidence="5" id="KW-0479">Metal-binding</keyword>
<dbReference type="AlphaFoldDB" id="A0A699HQA1"/>
<dbReference type="InterPro" id="IPR039537">
    <property type="entry name" value="Retrotran_Ty1/copia-like"/>
</dbReference>
<dbReference type="Gene3D" id="3.30.420.10">
    <property type="entry name" value="Ribonuclease H-like superfamily/Ribonuclease H"/>
    <property type="match status" value="1"/>
</dbReference>
<dbReference type="InterPro" id="IPR036397">
    <property type="entry name" value="RNaseH_sf"/>
</dbReference>
<dbReference type="GO" id="GO:0006508">
    <property type="term" value="P:proteolysis"/>
    <property type="evidence" value="ECO:0007669"/>
    <property type="project" value="UniProtKB-KW"/>
</dbReference>
<keyword evidence="9" id="KW-0067">ATP-binding</keyword>
<evidence type="ECO:0000256" key="11">
    <source>
        <dbReference type="ARBA" id="ARBA00022908"/>
    </source>
</evidence>
<keyword evidence="15" id="KW-0233">DNA recombination</keyword>
<evidence type="ECO:0000256" key="2">
    <source>
        <dbReference type="ARBA" id="ARBA00022612"/>
    </source>
</evidence>
<reference evidence="20" key="1">
    <citation type="journal article" date="2019" name="Sci. Rep.">
        <title>Draft genome of Tanacetum cinerariifolium, the natural source of mosquito coil.</title>
        <authorList>
            <person name="Yamashiro T."/>
            <person name="Shiraishi A."/>
            <person name="Satake H."/>
            <person name="Nakayama K."/>
        </authorList>
    </citation>
    <scope>NUCLEOTIDE SEQUENCE</scope>
</reference>
<evidence type="ECO:0000256" key="1">
    <source>
        <dbReference type="ARBA" id="ARBA00002180"/>
    </source>
</evidence>
<evidence type="ECO:0000256" key="12">
    <source>
        <dbReference type="ARBA" id="ARBA00022918"/>
    </source>
</evidence>
<dbReference type="PANTHER" id="PTHR42648">
    <property type="entry name" value="TRANSPOSASE, PUTATIVE-RELATED"/>
    <property type="match status" value="1"/>
</dbReference>
<sequence length="1154" mass="133410">MAAGSRDRPPMLVIGRYSQWRSRFLRYIDTRPNSEALRKCILSGPYKPTTILVQAVEATDDSSTIPEHTTVETPMNMSPDNKAHFLAEKEAIHLILTGTGDEIYSTVDAFQIAQEMWEAIERLKRNGQGLTIVKQQHKLDEVSYHKLFDILKQYQNKVNELHDERLARNVNPLALVATNQANQDPYYQTSRQKNLALIAKYFKKIYTPTNNNLRTSSNSRNKNVDTTLRYKNDDHSRQFRNQRTVNVVGSREKVGCPVVHQSGIQCFNCKEYGHFAKECRKTKRAEQYDWLADTDEEVDKQELEAHYSYMAKIQEVSNTCLVETDDSNVTLDSPDMCEDDIQNDPNDVENNDERVALANLIANLKLDVDENKKIQKQLKKANTTLAQELKECNAILAETSKSLRESISVRDSFLIALQTKQSEFEKYKAFNNRTVDYDKLKRKLNETLGQLALKDIEIKEGLKTKAFEISVVKQKYDELIKQSLLTKSHYEGHVKQKTKVIMDLKLKEEHDIEKMLSMEKQLKFLNEVIYKRSQSIQTIHMMAPKVSTYNGRPTFANPRYIKQAQSEIPCLYVFPYEQSTHANRLIPDEERTLALEREKPKQEMHADLKYIESIEKEIDELEYDNAEFSDMYDVILQECVSKDVIFNEKALNVFRKEREQYIEIQDFKAQLQDKNIAISKLKKLIKNGKGKSVDTKFDRPYVVRQPNAQRIPKPSVLEGLSKPVTIQTLPQTARQAVSNTNVLKPGMYRIDNRTAHTRASQFPHTVRNTNPRVTKKPTVVPISARKPKSQANKSIATPNKKKVASKSTNQKPQSYFRMMYENTSKEWKWWIERQSPLGYKWVPRMKKQWVPKPKVQWIPKAKNDHVQKKIVQLILFIVDSGYTKHMTGNLKLLCNFVKKFLGAVHFGNDQFAQILRYGYLVQGNVTINRVYYVKGLNHNLFSFGQLCDTDLEVAFRKSTCFVRDLQGNDLLTGNRGSDLYTISLKESTSSTPLCLMAKATPTQAWLWHRRLSHLNFDYINLLLKKDIVIGLSKLKYVKDQLCSSCELSKAKSQSTNGKKYILVNVDDYSIYTWTLFLRSKDETPKVLKDFLTIIQRNLQALVIIIRTDRGTEFLNKTLNAFCKEEGIEHQTFTARTPEKNGVVERQNRTLVKAA</sequence>
<dbReference type="Pfam" id="PF22936">
    <property type="entry name" value="Pol_BBD"/>
    <property type="match status" value="1"/>
</dbReference>
<dbReference type="PROSITE" id="PS50994">
    <property type="entry name" value="INTEGRASE"/>
    <property type="match status" value="1"/>
</dbReference>
<dbReference type="SMART" id="SM00343">
    <property type="entry name" value="ZnF_C2HC"/>
    <property type="match status" value="1"/>
</dbReference>
<dbReference type="InterPro" id="IPR001584">
    <property type="entry name" value="Integrase_cat-core"/>
</dbReference>
<evidence type="ECO:0000256" key="16">
    <source>
        <dbReference type="PROSITE-ProRule" id="PRU00047"/>
    </source>
</evidence>
<evidence type="ECO:0000256" key="17">
    <source>
        <dbReference type="SAM" id="MobiDB-lite"/>
    </source>
</evidence>
<keyword evidence="16" id="KW-0862">Zinc</keyword>
<dbReference type="Pfam" id="PF00098">
    <property type="entry name" value="zf-CCHC"/>
    <property type="match status" value="1"/>
</dbReference>
<evidence type="ECO:0000259" key="18">
    <source>
        <dbReference type="PROSITE" id="PS50158"/>
    </source>
</evidence>
<evidence type="ECO:0000256" key="8">
    <source>
        <dbReference type="ARBA" id="ARBA00022801"/>
    </source>
</evidence>
<evidence type="ECO:0000256" key="10">
    <source>
        <dbReference type="ARBA" id="ARBA00022842"/>
    </source>
</evidence>
<evidence type="ECO:0000313" key="20">
    <source>
        <dbReference type="EMBL" id="GEY61557.1"/>
    </source>
</evidence>
<feature type="domain" description="Integrase catalytic" evidence="19">
    <location>
        <begin position="997"/>
        <end position="1154"/>
    </location>
</feature>
<keyword evidence="2" id="KW-1188">Viral release from host cell</keyword>
<keyword evidence="10" id="KW-0460">Magnesium</keyword>
<dbReference type="GO" id="GO:0005524">
    <property type="term" value="F:ATP binding"/>
    <property type="evidence" value="ECO:0007669"/>
    <property type="project" value="UniProtKB-KW"/>
</dbReference>
<keyword evidence="14" id="KW-0917">Virion maturation</keyword>
<organism evidence="20">
    <name type="scientific">Tanacetum cinerariifolium</name>
    <name type="common">Dalmatian daisy</name>
    <name type="synonym">Chrysanthemum cinerariifolium</name>
    <dbReference type="NCBI Taxonomy" id="118510"/>
    <lineage>
        <taxon>Eukaryota</taxon>
        <taxon>Viridiplantae</taxon>
        <taxon>Streptophyta</taxon>
        <taxon>Embryophyta</taxon>
        <taxon>Tracheophyta</taxon>
        <taxon>Spermatophyta</taxon>
        <taxon>Magnoliopsida</taxon>
        <taxon>eudicotyledons</taxon>
        <taxon>Gunneridae</taxon>
        <taxon>Pentapetalae</taxon>
        <taxon>asterids</taxon>
        <taxon>campanulids</taxon>
        <taxon>Asterales</taxon>
        <taxon>Asteraceae</taxon>
        <taxon>Asteroideae</taxon>
        <taxon>Anthemideae</taxon>
        <taxon>Anthemidinae</taxon>
        <taxon>Tanacetum</taxon>
    </lineage>
</organism>
<keyword evidence="16" id="KW-0863">Zinc-finger</keyword>
<keyword evidence="12" id="KW-0695">RNA-directed DNA polymerase</keyword>
<evidence type="ECO:0000256" key="4">
    <source>
        <dbReference type="ARBA" id="ARBA00022722"/>
    </source>
</evidence>
<dbReference type="EMBL" id="BKCJ010193786">
    <property type="protein sequence ID" value="GEY61557.1"/>
    <property type="molecule type" value="Genomic_DNA"/>
</dbReference>
<evidence type="ECO:0000259" key="19">
    <source>
        <dbReference type="PROSITE" id="PS50994"/>
    </source>
</evidence>
<dbReference type="GO" id="GO:0006310">
    <property type="term" value="P:DNA recombination"/>
    <property type="evidence" value="ECO:0007669"/>
    <property type="project" value="UniProtKB-KW"/>
</dbReference>
<keyword evidence="8" id="KW-0378">Hydrolase</keyword>
<accession>A0A699HQA1</accession>
<dbReference type="InterPro" id="IPR054722">
    <property type="entry name" value="PolX-like_BBD"/>
</dbReference>
<dbReference type="GO" id="GO:0003887">
    <property type="term" value="F:DNA-directed DNA polymerase activity"/>
    <property type="evidence" value="ECO:0007669"/>
    <property type="project" value="UniProtKB-KW"/>
</dbReference>
<keyword evidence="13" id="KW-0808">Transferase</keyword>
<dbReference type="SUPFAM" id="SSF57756">
    <property type="entry name" value="Retrovirus zinc finger-like domains"/>
    <property type="match status" value="1"/>
</dbReference>
<feature type="domain" description="CCHC-type" evidence="18">
    <location>
        <begin position="266"/>
        <end position="281"/>
    </location>
</feature>
<name>A0A699HQA1_TANCI</name>
<dbReference type="InterPro" id="IPR036875">
    <property type="entry name" value="Znf_CCHC_sf"/>
</dbReference>
<evidence type="ECO:0000256" key="6">
    <source>
        <dbReference type="ARBA" id="ARBA00022741"/>
    </source>
</evidence>
<keyword evidence="7" id="KW-0255">Endonuclease</keyword>
<dbReference type="InterPro" id="IPR025724">
    <property type="entry name" value="GAG-pre-integrase_dom"/>
</dbReference>
<dbReference type="PROSITE" id="PS50158">
    <property type="entry name" value="ZF_CCHC"/>
    <property type="match status" value="1"/>
</dbReference>
<dbReference type="Pfam" id="PF13976">
    <property type="entry name" value="gag_pre-integrs"/>
    <property type="match status" value="1"/>
</dbReference>
<comment type="caution">
    <text evidence="20">The sequence shown here is derived from an EMBL/GenBank/DDBJ whole genome shotgun (WGS) entry which is preliminary data.</text>
</comment>
<dbReference type="GO" id="GO:0015074">
    <property type="term" value="P:DNA integration"/>
    <property type="evidence" value="ECO:0007669"/>
    <property type="project" value="UniProtKB-KW"/>
</dbReference>
<evidence type="ECO:0000256" key="15">
    <source>
        <dbReference type="ARBA" id="ARBA00023172"/>
    </source>
</evidence>
<dbReference type="GO" id="GO:0008233">
    <property type="term" value="F:peptidase activity"/>
    <property type="evidence" value="ECO:0007669"/>
    <property type="project" value="UniProtKB-KW"/>
</dbReference>
<dbReference type="GO" id="GO:0008270">
    <property type="term" value="F:zinc ion binding"/>
    <property type="evidence" value="ECO:0007669"/>
    <property type="project" value="UniProtKB-KW"/>
</dbReference>
<dbReference type="InterPro" id="IPR001878">
    <property type="entry name" value="Znf_CCHC"/>
</dbReference>
<dbReference type="PANTHER" id="PTHR42648:SF11">
    <property type="entry name" value="TRANSPOSON TY4-P GAG-POL POLYPROTEIN"/>
    <property type="match status" value="1"/>
</dbReference>
<evidence type="ECO:0000256" key="7">
    <source>
        <dbReference type="ARBA" id="ARBA00022759"/>
    </source>
</evidence>
<dbReference type="Gene3D" id="4.10.60.10">
    <property type="entry name" value="Zinc finger, CCHC-type"/>
    <property type="match status" value="1"/>
</dbReference>
<dbReference type="GO" id="GO:0003676">
    <property type="term" value="F:nucleic acid binding"/>
    <property type="evidence" value="ECO:0007669"/>
    <property type="project" value="InterPro"/>
</dbReference>
<gene>
    <name evidence="20" type="ORF">Tci_433531</name>
</gene>
<dbReference type="Pfam" id="PF00665">
    <property type="entry name" value="rve"/>
    <property type="match status" value="1"/>
</dbReference>
<dbReference type="GO" id="GO:0003964">
    <property type="term" value="F:RNA-directed DNA polymerase activity"/>
    <property type="evidence" value="ECO:0007669"/>
    <property type="project" value="UniProtKB-KW"/>
</dbReference>
<evidence type="ECO:0000256" key="14">
    <source>
        <dbReference type="ARBA" id="ARBA00023113"/>
    </source>
</evidence>